<dbReference type="KEGG" id="cmk:103182275"/>
<evidence type="ECO:0000313" key="7">
    <source>
        <dbReference type="EMBL" id="AFP03779.1"/>
    </source>
</evidence>
<dbReference type="PANTHER" id="PTHR34104">
    <property type="entry name" value="TRANSMEMBRANE PROTEIN 254"/>
    <property type="match status" value="1"/>
</dbReference>
<comment type="subcellular location">
    <subcellularLocation>
        <location evidence="1">Membrane</location>
        <topology evidence="1">Multi-pass membrane protein</topology>
    </subcellularLocation>
</comment>
<reference evidence="8" key="4">
    <citation type="submission" date="2025-05" db="UniProtKB">
        <authorList>
            <consortium name="Ensembl"/>
        </authorList>
    </citation>
    <scope>IDENTIFICATION</scope>
</reference>
<reference evidence="9" key="1">
    <citation type="journal article" date="2006" name="Science">
        <title>Ancient noncoding elements conserved in the human genome.</title>
        <authorList>
            <person name="Venkatesh B."/>
            <person name="Kirkness E.F."/>
            <person name="Loh Y.H."/>
            <person name="Halpern A.L."/>
            <person name="Lee A.P."/>
            <person name="Johnson J."/>
            <person name="Dandona N."/>
            <person name="Viswanathan L.D."/>
            <person name="Tay A."/>
            <person name="Venter J.C."/>
            <person name="Strausberg R.L."/>
            <person name="Brenner S."/>
        </authorList>
    </citation>
    <scope>NUCLEOTIDE SEQUENCE [LARGE SCALE GENOMIC DNA]</scope>
</reference>
<dbReference type="EMBL" id="JW871261">
    <property type="protein sequence ID" value="AFP03779.1"/>
    <property type="molecule type" value="mRNA"/>
</dbReference>
<evidence type="ECO:0000256" key="2">
    <source>
        <dbReference type="ARBA" id="ARBA00022692"/>
    </source>
</evidence>
<dbReference type="GeneID" id="103182275"/>
<feature type="transmembrane region" description="Helical" evidence="6">
    <location>
        <begin position="15"/>
        <end position="34"/>
    </location>
</feature>
<evidence type="ECO:0000256" key="5">
    <source>
        <dbReference type="ARBA" id="ARBA00034834"/>
    </source>
</evidence>
<evidence type="ECO:0000313" key="9">
    <source>
        <dbReference type="Proteomes" id="UP000314986"/>
    </source>
</evidence>
<sequence>MGSQSPSAYFKRTSLFWMVAVTATFGCFTVVIFWPQNIPYKHLGVIGSFLEYQVNNYYPYLYAGYRFAWFLHVLEALYSIKLCSDKRITSSSARLKWLVQTFLFGFASLQLLISYMPQQHSKSK</sequence>
<evidence type="ECO:0000256" key="4">
    <source>
        <dbReference type="ARBA" id="ARBA00023136"/>
    </source>
</evidence>
<dbReference type="Pfam" id="PF14934">
    <property type="entry name" value="TMEM254"/>
    <property type="match status" value="1"/>
</dbReference>
<dbReference type="OrthoDB" id="9984821at2759"/>
<dbReference type="PANTHER" id="PTHR34104:SF3">
    <property type="entry name" value="TRANSMEMBRANE PROTEIN 254"/>
    <property type="match status" value="1"/>
</dbReference>
<dbReference type="AlphaFoldDB" id="V9KYK5"/>
<dbReference type="InterPro" id="IPR028110">
    <property type="entry name" value="TMEM254"/>
</dbReference>
<keyword evidence="2 6" id="KW-0812">Transmembrane</keyword>
<evidence type="ECO:0000313" key="8">
    <source>
        <dbReference type="Ensembl" id="ENSCMIP00000021130.1"/>
    </source>
</evidence>
<keyword evidence="4 6" id="KW-0472">Membrane</keyword>
<gene>
    <name evidence="8" type="primary">tmem254</name>
</gene>
<dbReference type="RefSeq" id="XP_007897415.1">
    <property type="nucleotide sequence ID" value="XM_007899224.2"/>
</dbReference>
<evidence type="ECO:0000256" key="1">
    <source>
        <dbReference type="ARBA" id="ARBA00004141"/>
    </source>
</evidence>
<dbReference type="GO" id="GO:0016020">
    <property type="term" value="C:membrane"/>
    <property type="evidence" value="ECO:0007669"/>
    <property type="project" value="UniProtKB-SubCell"/>
</dbReference>
<dbReference type="GeneTree" id="ENSGT00390000016042"/>
<evidence type="ECO:0000256" key="3">
    <source>
        <dbReference type="ARBA" id="ARBA00022989"/>
    </source>
</evidence>
<reference evidence="9" key="2">
    <citation type="journal article" date="2007" name="PLoS Biol.">
        <title>Survey sequencing and comparative analysis of the elephant shark (Callorhinchus milii) genome.</title>
        <authorList>
            <person name="Venkatesh B."/>
            <person name="Kirkness E.F."/>
            <person name="Loh Y.H."/>
            <person name="Halpern A.L."/>
            <person name="Lee A.P."/>
            <person name="Johnson J."/>
            <person name="Dandona N."/>
            <person name="Viswanathan L.D."/>
            <person name="Tay A."/>
            <person name="Venter J.C."/>
            <person name="Strausberg R.L."/>
            <person name="Brenner S."/>
        </authorList>
    </citation>
    <scope>NUCLEOTIDE SEQUENCE [LARGE SCALE GENOMIC DNA]</scope>
</reference>
<dbReference type="STRING" id="7868.ENSCMIP00000021130"/>
<protein>
    <recommendedName>
        <fullName evidence="5">Transmembrane protein 254</fullName>
    </recommendedName>
</protein>
<reference evidence="7 9" key="3">
    <citation type="journal article" date="2014" name="Nature">
        <title>Elephant shark genome provides unique insights into gnathostome evolution.</title>
        <authorList>
            <consortium name="International Elephant Shark Genome Sequencing Consortium"/>
            <person name="Venkatesh B."/>
            <person name="Lee A.P."/>
            <person name="Ravi V."/>
            <person name="Maurya A.K."/>
            <person name="Lian M.M."/>
            <person name="Swann J.B."/>
            <person name="Ohta Y."/>
            <person name="Flajnik M.F."/>
            <person name="Sutoh Y."/>
            <person name="Kasahara M."/>
            <person name="Hoon S."/>
            <person name="Gangu V."/>
            <person name="Roy S.W."/>
            <person name="Irimia M."/>
            <person name="Korzh V."/>
            <person name="Kondrychyn I."/>
            <person name="Lim Z.W."/>
            <person name="Tay B.H."/>
            <person name="Tohari S."/>
            <person name="Kong K.W."/>
            <person name="Ho S."/>
            <person name="Lorente-Galdos B."/>
            <person name="Quilez J."/>
            <person name="Marques-Bonet T."/>
            <person name="Raney B.J."/>
            <person name="Ingham P.W."/>
            <person name="Tay A."/>
            <person name="Hillier L.W."/>
            <person name="Minx P."/>
            <person name="Boehm T."/>
            <person name="Wilson R.K."/>
            <person name="Brenner S."/>
            <person name="Warren W.C."/>
        </authorList>
    </citation>
    <scope>NUCLEOTIDE SEQUENCE</scope>
    <source>
        <tissue evidence="7">Liver</tissue>
    </source>
</reference>
<keyword evidence="3 6" id="KW-1133">Transmembrane helix</keyword>
<accession>V9KYK5</accession>
<keyword evidence="9" id="KW-1185">Reference proteome</keyword>
<feature type="transmembrane region" description="Helical" evidence="6">
    <location>
        <begin position="97"/>
        <end position="116"/>
    </location>
</feature>
<dbReference type="Proteomes" id="UP000314986">
    <property type="component" value="Unassembled WGS sequence"/>
</dbReference>
<feature type="transmembrane region" description="Helical" evidence="6">
    <location>
        <begin position="57"/>
        <end position="77"/>
    </location>
</feature>
<dbReference type="CTD" id="80195"/>
<organism evidence="7">
    <name type="scientific">Callorhinchus milii</name>
    <name type="common">Ghost shark</name>
    <dbReference type="NCBI Taxonomy" id="7868"/>
    <lineage>
        <taxon>Eukaryota</taxon>
        <taxon>Metazoa</taxon>
        <taxon>Chordata</taxon>
        <taxon>Craniata</taxon>
        <taxon>Vertebrata</taxon>
        <taxon>Chondrichthyes</taxon>
        <taxon>Holocephali</taxon>
        <taxon>Chimaeriformes</taxon>
        <taxon>Callorhinchidae</taxon>
        <taxon>Callorhinchus</taxon>
    </lineage>
</organism>
<name>V9KYK5_CALMI</name>
<dbReference type="OMA" id="IMYKGWW"/>
<dbReference type="Ensembl" id="ENSCMIT00000021514.1">
    <property type="protein sequence ID" value="ENSCMIP00000021130.1"/>
    <property type="gene ID" value="ENSCMIG00000009684.1"/>
</dbReference>
<proteinExistence type="evidence at transcript level"/>
<evidence type="ECO:0000256" key="6">
    <source>
        <dbReference type="SAM" id="Phobius"/>
    </source>
</evidence>